<evidence type="ECO:0000313" key="2">
    <source>
        <dbReference type="Proteomes" id="UP000233782"/>
    </source>
</evidence>
<dbReference type="InterPro" id="IPR007263">
    <property type="entry name" value="DCC1-like"/>
</dbReference>
<dbReference type="Proteomes" id="UP000233782">
    <property type="component" value="Unassembled WGS sequence"/>
</dbReference>
<protein>
    <submittedName>
        <fullName evidence="1">Putative DCC family thiol-disulfide oxidoreductase YuxK</fullName>
    </submittedName>
</protein>
<keyword evidence="2" id="KW-1185">Reference proteome</keyword>
<dbReference type="AlphaFoldDB" id="A0A2N3V3W1"/>
<dbReference type="PANTHER" id="PTHR33639">
    <property type="entry name" value="THIOL-DISULFIDE OXIDOREDUCTASE DCC"/>
    <property type="match status" value="1"/>
</dbReference>
<dbReference type="InterPro" id="IPR052927">
    <property type="entry name" value="DCC_oxidoreductase"/>
</dbReference>
<dbReference type="EMBL" id="PJMU01000001">
    <property type="protein sequence ID" value="PKV76325.1"/>
    <property type="molecule type" value="Genomic_DNA"/>
</dbReference>
<dbReference type="OrthoDB" id="9785438at2"/>
<sequence length="142" mass="16584">MTKEELDRLQGLPIVFYDGTCGFCQASIQIALKYNERQNLHFAALQSGLVEQLVPQQLVPDPLPDSILFFENGQLYTESEAALRIARHLNFPWSALYYFRFIPLSFRNFVYRFIAKHRYRIAGRNEACMLPSPEERARFVAY</sequence>
<dbReference type="PANTHER" id="PTHR33639:SF2">
    <property type="entry name" value="DUF393 DOMAIN-CONTAINING PROTEIN"/>
    <property type="match status" value="1"/>
</dbReference>
<dbReference type="Pfam" id="PF04134">
    <property type="entry name" value="DCC1-like"/>
    <property type="match status" value="1"/>
</dbReference>
<gene>
    <name evidence="1" type="ORF">BD749_1278</name>
</gene>
<evidence type="ECO:0000313" key="1">
    <source>
        <dbReference type="EMBL" id="PKV76325.1"/>
    </source>
</evidence>
<accession>A0A2N3V3W1</accession>
<dbReference type="RefSeq" id="WP_101443459.1">
    <property type="nucleotide sequence ID" value="NZ_PJMU01000001.1"/>
</dbReference>
<name>A0A2N3V3W1_9BACT</name>
<comment type="caution">
    <text evidence="1">The sequence shown here is derived from an EMBL/GenBank/DDBJ whole genome shotgun (WGS) entry which is preliminary data.</text>
</comment>
<proteinExistence type="predicted"/>
<reference evidence="1 2" key="1">
    <citation type="submission" date="2017-12" db="EMBL/GenBank/DDBJ databases">
        <title>Genomic Encyclopedia of Type Strains, Phase III (KMG-III): the genomes of soil and plant-associated and newly described type strains.</title>
        <authorList>
            <person name="Whitman W."/>
        </authorList>
    </citation>
    <scope>NUCLEOTIDE SEQUENCE [LARGE SCALE GENOMIC DNA]</scope>
    <source>
        <strain evidence="1 2">LP43</strain>
    </source>
</reference>
<organism evidence="1 2">
    <name type="scientific">Pontibacter ramchanderi</name>
    <dbReference type="NCBI Taxonomy" id="1179743"/>
    <lineage>
        <taxon>Bacteria</taxon>
        <taxon>Pseudomonadati</taxon>
        <taxon>Bacteroidota</taxon>
        <taxon>Cytophagia</taxon>
        <taxon>Cytophagales</taxon>
        <taxon>Hymenobacteraceae</taxon>
        <taxon>Pontibacter</taxon>
    </lineage>
</organism>
<dbReference type="GO" id="GO:0015035">
    <property type="term" value="F:protein-disulfide reductase activity"/>
    <property type="evidence" value="ECO:0007669"/>
    <property type="project" value="InterPro"/>
</dbReference>